<accession>A0A8I1YHB3</accession>
<name>A0A8I1YHB3_BRAEL</name>
<evidence type="ECO:0000256" key="4">
    <source>
        <dbReference type="ARBA" id="ARBA00023125"/>
    </source>
</evidence>
<organism evidence="7 8">
    <name type="scientific">Bradyrhizobium elkanii</name>
    <dbReference type="NCBI Taxonomy" id="29448"/>
    <lineage>
        <taxon>Bacteria</taxon>
        <taxon>Pseudomonadati</taxon>
        <taxon>Pseudomonadota</taxon>
        <taxon>Alphaproteobacteria</taxon>
        <taxon>Hyphomicrobiales</taxon>
        <taxon>Nitrobacteraceae</taxon>
        <taxon>Bradyrhizobium</taxon>
    </lineage>
</organism>
<dbReference type="Gene3D" id="3.40.190.290">
    <property type="match status" value="1"/>
</dbReference>
<dbReference type="PANTHER" id="PTHR30419:SF8">
    <property type="entry name" value="NITROGEN ASSIMILATION TRANSCRIPTIONAL ACTIVATOR-RELATED"/>
    <property type="match status" value="1"/>
</dbReference>
<dbReference type="EMBL" id="JAFICZ010000001">
    <property type="protein sequence ID" value="MBP1296403.1"/>
    <property type="molecule type" value="Genomic_DNA"/>
</dbReference>
<dbReference type="SUPFAM" id="SSF53850">
    <property type="entry name" value="Periplasmic binding protein-like II"/>
    <property type="match status" value="1"/>
</dbReference>
<gene>
    <name evidence="7" type="ORF">JOH49_006156</name>
</gene>
<evidence type="ECO:0000256" key="2">
    <source>
        <dbReference type="ARBA" id="ARBA00009437"/>
    </source>
</evidence>
<dbReference type="AlphaFoldDB" id="A0A8I1YHB3"/>
<evidence type="ECO:0000256" key="5">
    <source>
        <dbReference type="ARBA" id="ARBA00023163"/>
    </source>
</evidence>
<evidence type="ECO:0000313" key="8">
    <source>
        <dbReference type="Proteomes" id="UP000673383"/>
    </source>
</evidence>
<dbReference type="GO" id="GO:0005829">
    <property type="term" value="C:cytosol"/>
    <property type="evidence" value="ECO:0007669"/>
    <property type="project" value="TreeGrafter"/>
</dbReference>
<dbReference type="PRINTS" id="PR00039">
    <property type="entry name" value="HTHLYSR"/>
</dbReference>
<dbReference type="Pfam" id="PF00126">
    <property type="entry name" value="HTH_1"/>
    <property type="match status" value="1"/>
</dbReference>
<proteinExistence type="inferred from homology"/>
<keyword evidence="4 7" id="KW-0238">DNA-binding</keyword>
<comment type="caution">
    <text evidence="7">The sequence shown here is derived from an EMBL/GenBank/DDBJ whole genome shotgun (WGS) entry which is preliminary data.</text>
</comment>
<dbReference type="Gene3D" id="1.10.10.10">
    <property type="entry name" value="Winged helix-like DNA-binding domain superfamily/Winged helix DNA-binding domain"/>
    <property type="match status" value="1"/>
</dbReference>
<dbReference type="InterPro" id="IPR005119">
    <property type="entry name" value="LysR_subst-bd"/>
</dbReference>
<evidence type="ECO:0000256" key="1">
    <source>
        <dbReference type="ARBA" id="ARBA00003502"/>
    </source>
</evidence>
<dbReference type="PROSITE" id="PS50931">
    <property type="entry name" value="HTH_LYSR"/>
    <property type="match status" value="1"/>
</dbReference>
<dbReference type="InterPro" id="IPR036388">
    <property type="entry name" value="WH-like_DNA-bd_sf"/>
</dbReference>
<dbReference type="Proteomes" id="UP000673383">
    <property type="component" value="Unassembled WGS sequence"/>
</dbReference>
<dbReference type="Pfam" id="PF03466">
    <property type="entry name" value="LysR_substrate"/>
    <property type="match status" value="1"/>
</dbReference>
<dbReference type="GO" id="GO:0003700">
    <property type="term" value="F:DNA-binding transcription factor activity"/>
    <property type="evidence" value="ECO:0007669"/>
    <property type="project" value="InterPro"/>
</dbReference>
<dbReference type="GO" id="GO:0003677">
    <property type="term" value="F:DNA binding"/>
    <property type="evidence" value="ECO:0007669"/>
    <property type="project" value="UniProtKB-KW"/>
</dbReference>
<keyword evidence="3" id="KW-0805">Transcription regulation</keyword>
<protein>
    <submittedName>
        <fullName evidence="7">DNA-binding transcriptional LysR family regulator</fullName>
    </submittedName>
</protein>
<keyword evidence="5" id="KW-0804">Transcription</keyword>
<feature type="domain" description="HTH lysR-type" evidence="6">
    <location>
        <begin position="1"/>
        <end position="55"/>
    </location>
</feature>
<dbReference type="SUPFAM" id="SSF46785">
    <property type="entry name" value="Winged helix' DNA-binding domain"/>
    <property type="match status" value="1"/>
</dbReference>
<comment type="similarity">
    <text evidence="2">Belongs to the LysR transcriptional regulatory family.</text>
</comment>
<dbReference type="InterPro" id="IPR036390">
    <property type="entry name" value="WH_DNA-bd_sf"/>
</dbReference>
<evidence type="ECO:0000313" key="7">
    <source>
        <dbReference type="EMBL" id="MBP1296403.1"/>
    </source>
</evidence>
<comment type="function">
    <text evidence="1">NodD regulates the expression of the nodABCFE genes which encode other nodulation proteins. NodD is also a negative regulator of its own expression. Binds flavonoids as inducers.</text>
</comment>
<dbReference type="RefSeq" id="WP_209944551.1">
    <property type="nucleotide sequence ID" value="NZ_JAFICZ010000001.1"/>
</dbReference>
<dbReference type="InterPro" id="IPR000847">
    <property type="entry name" value="LysR_HTH_N"/>
</dbReference>
<dbReference type="PANTHER" id="PTHR30419">
    <property type="entry name" value="HTH-TYPE TRANSCRIPTIONAL REGULATOR YBHD"/>
    <property type="match status" value="1"/>
</dbReference>
<dbReference type="CDD" id="cd05466">
    <property type="entry name" value="PBP2_LTTR_substrate"/>
    <property type="match status" value="1"/>
</dbReference>
<sequence length="285" mass="31090">MHWRTVVAVADHGNITRAAERVGLTQSGASQAIALLEELLGVQLFTRDRRQTVPTAVGFQIIEQARVMLSALETIRTVVDESRGLERGTIRMACFPIVLATILPPILRRFKQSHPGIDVITLEASDEEIDALIAAGQVDIGMVVNPSVSRNSVLLGKDAWVAVVPNGHRFARPARHDVVALSELVAEPFILATGGCRATAEKVIAGQRLKLDDLRVSVRDWSSAFALVREGVGVTLVPELTLPDNRQGLRILELAEPVHRRFGLVSHTKANTKAVRAFFDMLQPA</sequence>
<evidence type="ECO:0000259" key="6">
    <source>
        <dbReference type="PROSITE" id="PS50931"/>
    </source>
</evidence>
<dbReference type="InterPro" id="IPR050950">
    <property type="entry name" value="HTH-type_LysR_regulators"/>
</dbReference>
<reference evidence="7" key="1">
    <citation type="submission" date="2021-02" db="EMBL/GenBank/DDBJ databases">
        <title>Genomic Encyclopedia of Type Strains, Phase IV (KMG-V): Genome sequencing to study the core and pangenomes of soil and plant-associated prokaryotes.</title>
        <authorList>
            <person name="Whitman W."/>
        </authorList>
    </citation>
    <scope>NUCLEOTIDE SEQUENCE</scope>
    <source>
        <strain evidence="7">USDA 406</strain>
    </source>
</reference>
<dbReference type="FunFam" id="1.10.10.10:FF:000001">
    <property type="entry name" value="LysR family transcriptional regulator"/>
    <property type="match status" value="1"/>
</dbReference>
<evidence type="ECO:0000256" key="3">
    <source>
        <dbReference type="ARBA" id="ARBA00023015"/>
    </source>
</evidence>